<feature type="domain" description="Phosphatase tensin-type" evidence="4">
    <location>
        <begin position="62"/>
        <end position="239"/>
    </location>
</feature>
<dbReference type="AlphaFoldDB" id="F0Y0F1"/>
<dbReference type="CDD" id="cd14497">
    <property type="entry name" value="PTP_PTEN-like"/>
    <property type="match status" value="1"/>
</dbReference>
<dbReference type="PROSITE" id="PS00383">
    <property type="entry name" value="TYR_PHOSPHATASE_1"/>
    <property type="match status" value="1"/>
</dbReference>
<dbReference type="GO" id="GO:0016314">
    <property type="term" value="F:phosphatidylinositol-3,4,5-trisphosphate 3-phosphatase activity"/>
    <property type="evidence" value="ECO:0007669"/>
    <property type="project" value="TreeGrafter"/>
</dbReference>
<organism evidence="7">
    <name type="scientific">Aureococcus anophagefferens</name>
    <name type="common">Harmful bloom alga</name>
    <dbReference type="NCBI Taxonomy" id="44056"/>
    <lineage>
        <taxon>Eukaryota</taxon>
        <taxon>Sar</taxon>
        <taxon>Stramenopiles</taxon>
        <taxon>Ochrophyta</taxon>
        <taxon>Pelagophyceae</taxon>
        <taxon>Pelagomonadales</taxon>
        <taxon>Pelagomonadaceae</taxon>
        <taxon>Aureococcus</taxon>
    </lineage>
</organism>
<evidence type="ECO:0000313" key="7">
    <source>
        <dbReference type="Proteomes" id="UP000002729"/>
    </source>
</evidence>
<dbReference type="GeneID" id="20227921"/>
<keyword evidence="2" id="KW-0175">Coiled coil</keyword>
<feature type="compositionally biased region" description="Basic residues" evidence="3">
    <location>
        <begin position="522"/>
        <end position="568"/>
    </location>
</feature>
<dbReference type="InterPro" id="IPR051281">
    <property type="entry name" value="Dual-spec_lipid-protein_phosph"/>
</dbReference>
<sequence length="588" mass="65251">MNMNFKEMRARMAEAATKAKAEAMKQAAKVETRLKDTERNRAMVASFVEKVGATLEELVDEGAPREERKIIDLTYVTDRFIAMGFPWDGRSSAGSAAARQTANPIKAVAAHLRSYHEGHYMVLNVSEEQYDYGTFDMNVLEFEFPGHPAPPLGMLFKICASLESWIAADAANVAAVHCLTGRGRTSVVLACVLAWLGEFETPLAALRHVADARKDDVERLTIPSQRRYVQYFSNVLDGVAPRSEPLLLRRAIMHGIPNFAGDARRAGCCPYLQFFKGGRLAYTTTWAGAKDDLAADGVGVGETKGGEEQRKPARPWAGPAEGSLVFHVDCVVHGDLLVRCRHLDEHGGRTSMFRAALHVGFAPTGVLRLTKAQLGAGQESEIPNFKGSYLGRFPLVSADFWTSDHLLERSRRVDAFSGTRARGTLTLKRRRISLVPPRRSSTARAATTASTTTSSSTSSSRRWSARTTRTAETTRRAARPRARRRRGCGPRPRARRPTRAASPRPTTRCSTRTRSSGATSRTGRRARGAGARPRRRPTRRTRRRRPRRPPCPRRPPARRAGRGPRRRTPSSPSVARTRPPRRRRSRTC</sequence>
<dbReference type="PROSITE" id="PS51181">
    <property type="entry name" value="PPASE_TENSIN"/>
    <property type="match status" value="1"/>
</dbReference>
<dbReference type="InterPro" id="IPR016130">
    <property type="entry name" value="Tyr_Pase_AS"/>
</dbReference>
<evidence type="ECO:0000313" key="6">
    <source>
        <dbReference type="EMBL" id="EGB11211.1"/>
    </source>
</evidence>
<keyword evidence="1" id="KW-0378">Hydrolase</keyword>
<evidence type="ECO:0000256" key="1">
    <source>
        <dbReference type="ARBA" id="ARBA00022801"/>
    </source>
</evidence>
<dbReference type="InParanoid" id="F0Y0F1"/>
<accession>F0Y0F1</accession>
<name>F0Y0F1_AURAN</name>
<evidence type="ECO:0000256" key="3">
    <source>
        <dbReference type="SAM" id="MobiDB-lite"/>
    </source>
</evidence>
<evidence type="ECO:0000256" key="2">
    <source>
        <dbReference type="SAM" id="Coils"/>
    </source>
</evidence>
<feature type="domain" description="C2 tensin-type" evidence="5">
    <location>
        <begin position="243"/>
        <end position="400"/>
    </location>
</feature>
<keyword evidence="7" id="KW-1185">Reference proteome</keyword>
<protein>
    <recommendedName>
        <fullName evidence="8">Phosphatidylinositol-3,4,5-trisphosphate 3-phosphatase</fullName>
    </recommendedName>
</protein>
<feature type="compositionally biased region" description="Low complexity" evidence="3">
    <location>
        <begin position="436"/>
        <end position="471"/>
    </location>
</feature>
<evidence type="ECO:0008006" key="8">
    <source>
        <dbReference type="Google" id="ProtNLM"/>
    </source>
</evidence>
<dbReference type="PANTHER" id="PTHR12305:SF94">
    <property type="entry name" value="PHOSPHATIDYLINOSITOL-3,4,5-TRISPHOSPHATE 3-PHOSPHATASE"/>
    <property type="match status" value="1"/>
</dbReference>
<gene>
    <name evidence="6" type="ORF">AURANDRAFT_70790</name>
</gene>
<dbReference type="SMART" id="SM01326">
    <property type="entry name" value="PTEN_C2"/>
    <property type="match status" value="1"/>
</dbReference>
<feature type="compositionally biased region" description="Basic residues" evidence="3">
    <location>
        <begin position="476"/>
        <end position="498"/>
    </location>
</feature>
<dbReference type="OrthoDB" id="16692at2759"/>
<dbReference type="InterPro" id="IPR029023">
    <property type="entry name" value="Tensin_phosphatase"/>
</dbReference>
<dbReference type="RefSeq" id="XP_009033604.1">
    <property type="nucleotide sequence ID" value="XM_009035356.1"/>
</dbReference>
<dbReference type="SUPFAM" id="SSF52799">
    <property type="entry name" value="(Phosphotyrosine protein) phosphatases II"/>
    <property type="match status" value="1"/>
</dbReference>
<feature type="coiled-coil region" evidence="2">
    <location>
        <begin position="13"/>
        <end position="40"/>
    </location>
</feature>
<dbReference type="PANTHER" id="PTHR12305">
    <property type="entry name" value="PHOSPHATASE WITH HOMOLOGY TO TENSIN"/>
    <property type="match status" value="1"/>
</dbReference>
<evidence type="ECO:0000259" key="4">
    <source>
        <dbReference type="PROSITE" id="PS51181"/>
    </source>
</evidence>
<feature type="region of interest" description="Disordered" evidence="3">
    <location>
        <begin position="428"/>
        <end position="588"/>
    </location>
</feature>
<dbReference type="InterPro" id="IPR014020">
    <property type="entry name" value="Tensin_C2-dom"/>
</dbReference>
<dbReference type="EMBL" id="GL833122">
    <property type="protein sequence ID" value="EGB11211.1"/>
    <property type="molecule type" value="Genomic_DNA"/>
</dbReference>
<dbReference type="eggNOG" id="KOG2283">
    <property type="taxonomic scope" value="Eukaryota"/>
</dbReference>
<dbReference type="PROSITE" id="PS51182">
    <property type="entry name" value="C2_TENSIN"/>
    <property type="match status" value="1"/>
</dbReference>
<reference evidence="6 7" key="1">
    <citation type="journal article" date="2011" name="Proc. Natl. Acad. Sci. U.S.A.">
        <title>Niche of harmful alga Aureococcus anophagefferens revealed through ecogenomics.</title>
        <authorList>
            <person name="Gobler C.J."/>
            <person name="Berry D.L."/>
            <person name="Dyhrman S.T."/>
            <person name="Wilhelm S.W."/>
            <person name="Salamov A."/>
            <person name="Lobanov A.V."/>
            <person name="Zhang Y."/>
            <person name="Collier J.L."/>
            <person name="Wurch L.L."/>
            <person name="Kustka A.B."/>
            <person name="Dill B.D."/>
            <person name="Shah M."/>
            <person name="VerBerkmoes N.C."/>
            <person name="Kuo A."/>
            <person name="Terry A."/>
            <person name="Pangilinan J."/>
            <person name="Lindquist E.A."/>
            <person name="Lucas S."/>
            <person name="Paulsen I.T."/>
            <person name="Hattenrath-Lehmann T.K."/>
            <person name="Talmage S.C."/>
            <person name="Walker E.A."/>
            <person name="Koch F."/>
            <person name="Burson A.M."/>
            <person name="Marcoval M.A."/>
            <person name="Tang Y.Z."/>
            <person name="Lecleir G.R."/>
            <person name="Coyne K.J."/>
            <person name="Berg G.M."/>
            <person name="Bertrand E.M."/>
            <person name="Saito M.A."/>
            <person name="Gladyshev V.N."/>
            <person name="Grigoriev I.V."/>
        </authorList>
    </citation>
    <scope>NUCLEOTIDE SEQUENCE [LARGE SCALE GENOMIC DNA]</scope>
    <source>
        <strain evidence="7">CCMP 1984</strain>
    </source>
</reference>
<dbReference type="GO" id="GO:0005829">
    <property type="term" value="C:cytosol"/>
    <property type="evidence" value="ECO:0007669"/>
    <property type="project" value="TreeGrafter"/>
</dbReference>
<dbReference type="Pfam" id="PF10409">
    <property type="entry name" value="PTEN_C2"/>
    <property type="match status" value="1"/>
</dbReference>
<dbReference type="Proteomes" id="UP000002729">
    <property type="component" value="Unassembled WGS sequence"/>
</dbReference>
<evidence type="ECO:0000259" key="5">
    <source>
        <dbReference type="PROSITE" id="PS51182"/>
    </source>
</evidence>
<proteinExistence type="predicted"/>
<dbReference type="KEGG" id="aaf:AURANDRAFT_70790"/>
<dbReference type="InterPro" id="IPR029021">
    <property type="entry name" value="Prot-tyrosine_phosphatase-like"/>
</dbReference>
<feature type="compositionally biased region" description="Basic residues" evidence="3">
    <location>
        <begin position="578"/>
        <end position="588"/>
    </location>
</feature>
<feature type="compositionally biased region" description="Low complexity" evidence="3">
    <location>
        <begin position="499"/>
        <end position="521"/>
    </location>
</feature>
<dbReference type="Gene3D" id="3.90.190.10">
    <property type="entry name" value="Protein tyrosine phosphatase superfamily"/>
    <property type="match status" value="1"/>
</dbReference>
<dbReference type="Gene3D" id="2.60.40.1110">
    <property type="match status" value="1"/>
</dbReference>